<dbReference type="CDD" id="cd00037">
    <property type="entry name" value="CLECT"/>
    <property type="match status" value="1"/>
</dbReference>
<name>A0A7M7NSZ9_STRPU</name>
<dbReference type="InterPro" id="IPR016186">
    <property type="entry name" value="C-type_lectin-like/link_sf"/>
</dbReference>
<dbReference type="InterPro" id="IPR016187">
    <property type="entry name" value="CTDL_fold"/>
</dbReference>
<dbReference type="RefSeq" id="XP_030841185.1">
    <property type="nucleotide sequence ID" value="XM_030985325.1"/>
</dbReference>
<protein>
    <recommendedName>
        <fullName evidence="1">C-type lectin domain-containing protein</fullName>
    </recommendedName>
</protein>
<evidence type="ECO:0000259" key="1">
    <source>
        <dbReference type="PROSITE" id="PS50041"/>
    </source>
</evidence>
<dbReference type="Pfam" id="PF00059">
    <property type="entry name" value="Lectin_C"/>
    <property type="match status" value="1"/>
</dbReference>
<reference evidence="2" key="2">
    <citation type="submission" date="2021-01" db="UniProtKB">
        <authorList>
            <consortium name="EnsemblMetazoa"/>
        </authorList>
    </citation>
    <scope>IDENTIFICATION</scope>
</reference>
<dbReference type="Gene3D" id="3.10.100.10">
    <property type="entry name" value="Mannose-Binding Protein A, subunit A"/>
    <property type="match status" value="1"/>
</dbReference>
<dbReference type="KEGG" id="spu:115923959"/>
<proteinExistence type="predicted"/>
<accession>A0A7M7NSZ9</accession>
<dbReference type="InterPro" id="IPR001304">
    <property type="entry name" value="C-type_lectin-like"/>
</dbReference>
<dbReference type="SUPFAM" id="SSF56436">
    <property type="entry name" value="C-type lectin-like"/>
    <property type="match status" value="1"/>
</dbReference>
<feature type="domain" description="C-type lectin" evidence="1">
    <location>
        <begin position="1"/>
        <end position="111"/>
    </location>
</feature>
<evidence type="ECO:0000313" key="3">
    <source>
        <dbReference type="Proteomes" id="UP000007110"/>
    </source>
</evidence>
<dbReference type="InterPro" id="IPR003609">
    <property type="entry name" value="Pan_app"/>
</dbReference>
<dbReference type="Proteomes" id="UP000007110">
    <property type="component" value="Unassembled WGS sequence"/>
</dbReference>
<dbReference type="OMA" id="AGWIWIG"/>
<dbReference type="AlphaFoldDB" id="A0A7M7NSZ9"/>
<dbReference type="PANTHER" id="PTHR22803">
    <property type="entry name" value="MANNOSE, PHOSPHOLIPASE, LECTIN RECEPTOR RELATED"/>
    <property type="match status" value="1"/>
</dbReference>
<organism evidence="2 3">
    <name type="scientific">Strongylocentrotus purpuratus</name>
    <name type="common">Purple sea urchin</name>
    <dbReference type="NCBI Taxonomy" id="7668"/>
    <lineage>
        <taxon>Eukaryota</taxon>
        <taxon>Metazoa</taxon>
        <taxon>Echinodermata</taxon>
        <taxon>Eleutherozoa</taxon>
        <taxon>Echinozoa</taxon>
        <taxon>Echinoidea</taxon>
        <taxon>Euechinoidea</taxon>
        <taxon>Echinacea</taxon>
        <taxon>Camarodonta</taxon>
        <taxon>Echinidea</taxon>
        <taxon>Strongylocentrotidae</taxon>
        <taxon>Strongylocentrotus</taxon>
    </lineage>
</organism>
<dbReference type="PROSITE" id="PS50041">
    <property type="entry name" value="C_TYPE_LECTIN_2"/>
    <property type="match status" value="1"/>
</dbReference>
<dbReference type="InterPro" id="IPR050111">
    <property type="entry name" value="C-type_lectin/snaclec_domain"/>
</dbReference>
<evidence type="ECO:0000313" key="2">
    <source>
        <dbReference type="EnsemblMetazoa" id="XP_030841185"/>
    </source>
</evidence>
<dbReference type="Pfam" id="PF00024">
    <property type="entry name" value="PAN_1"/>
    <property type="match status" value="1"/>
</dbReference>
<reference evidence="3" key="1">
    <citation type="submission" date="2015-02" db="EMBL/GenBank/DDBJ databases">
        <title>Genome sequencing for Strongylocentrotus purpuratus.</title>
        <authorList>
            <person name="Murali S."/>
            <person name="Liu Y."/>
            <person name="Vee V."/>
            <person name="English A."/>
            <person name="Wang M."/>
            <person name="Skinner E."/>
            <person name="Han Y."/>
            <person name="Muzny D.M."/>
            <person name="Worley K.C."/>
            <person name="Gibbs R.A."/>
        </authorList>
    </citation>
    <scope>NUCLEOTIDE SEQUENCE</scope>
</reference>
<keyword evidence="3" id="KW-1185">Reference proteome</keyword>
<sequence>MSYSDASSSCAAISGKLVVFNSEEEMYEVGYTYASPYISAASAGWIWIGCTDQAVEGTFECEDGTQVDSALWLTDPQQPTIGSGRNCINYLYNSHGLSTSSCGDSYPTLALCEVDPIPDTTPSPPPQQAKYRNRSGFYSMAKDNNGSPMIDYCLSDHVMKTIYMKDKLHCAAECEKESGCMSFNYRDGKCELNAETKDGASSSSFSQRDGCLYYEPL</sequence>
<dbReference type="InParanoid" id="A0A7M7NSZ9"/>
<dbReference type="OrthoDB" id="2142683at2759"/>
<dbReference type="EnsemblMetazoa" id="XM_030985325">
    <property type="protein sequence ID" value="XP_030841185"/>
    <property type="gene ID" value="LOC115923959"/>
</dbReference>
<dbReference type="GeneID" id="115923959"/>